<reference evidence="4" key="1">
    <citation type="journal article" date="2023" name="Commun. Biol.">
        <title>Genome analysis of Parmales, the sister group of diatoms, reveals the evolutionary specialization of diatoms from phago-mixotrophs to photoautotrophs.</title>
        <authorList>
            <person name="Ban H."/>
            <person name="Sato S."/>
            <person name="Yoshikawa S."/>
            <person name="Yamada K."/>
            <person name="Nakamura Y."/>
            <person name="Ichinomiya M."/>
            <person name="Sato N."/>
            <person name="Blanc-Mathieu R."/>
            <person name="Endo H."/>
            <person name="Kuwata A."/>
            <person name="Ogata H."/>
        </authorList>
    </citation>
    <scope>NUCLEOTIDE SEQUENCE [LARGE SCALE GENOMIC DNA]</scope>
    <source>
        <strain evidence="4">NIES 3700</strain>
    </source>
</reference>
<feature type="domain" description="Metallo-beta-lactamase" evidence="2">
    <location>
        <begin position="97"/>
        <end position="295"/>
    </location>
</feature>
<dbReference type="PANTHER" id="PTHR42663">
    <property type="entry name" value="HYDROLASE C777.06C-RELATED-RELATED"/>
    <property type="match status" value="1"/>
</dbReference>
<name>A0A9W7DTQ9_9STRA</name>
<dbReference type="CDD" id="cd16279">
    <property type="entry name" value="metallo-hydrolase-like_MBL-fold"/>
    <property type="match status" value="1"/>
</dbReference>
<sequence>MPHNVMMARQVTAATLTAIAALEWQTRSKPNHFSPPTSSCESPPPRPSSFIMFLGSGSSTGCPKPRCLLQTAQPPPYCSTSLKANAGDPRNNKDYRGNPSLLIGHRPTSTSNSSSTPPSSNVVIDVGKTFREHFIRWAPQHNNTPYSIPSIDAVVLTHEHMDAYGGLDDLRGVQEHMQTLPIHLSNHTMTAVKRTYPYLIPRPPSPGEVKRHVASVDFKLFKPFSPFKVNDLSITPLPVIHGEDCTCFGFSFGTKEKVLYLSDISWMPADTSNFISSLGEIDILVLDTLFFFRSHNTHFGLKEAEELIREIKPKKCYLVGMSCDEVPPHDEANALLKKRFSDTHISVELAYDGLTLPVDL</sequence>
<dbReference type="InterPro" id="IPR036866">
    <property type="entry name" value="RibonucZ/Hydroxyglut_hydro"/>
</dbReference>
<keyword evidence="4" id="KW-1185">Reference proteome</keyword>
<protein>
    <recommendedName>
        <fullName evidence="2">Metallo-beta-lactamase domain-containing protein</fullName>
    </recommendedName>
</protein>
<organism evidence="3 4">
    <name type="scientific">Triparma laevis f. longispina</name>
    <dbReference type="NCBI Taxonomy" id="1714387"/>
    <lineage>
        <taxon>Eukaryota</taxon>
        <taxon>Sar</taxon>
        <taxon>Stramenopiles</taxon>
        <taxon>Ochrophyta</taxon>
        <taxon>Bolidophyceae</taxon>
        <taxon>Parmales</taxon>
        <taxon>Triparmaceae</taxon>
        <taxon>Triparma</taxon>
    </lineage>
</organism>
<dbReference type="AlphaFoldDB" id="A0A9W7DTQ9"/>
<evidence type="ECO:0000256" key="1">
    <source>
        <dbReference type="SAM" id="MobiDB-lite"/>
    </source>
</evidence>
<dbReference type="PANTHER" id="PTHR42663:SF6">
    <property type="entry name" value="HYDROLASE C777.06C-RELATED"/>
    <property type="match status" value="1"/>
</dbReference>
<feature type="compositionally biased region" description="Low complexity" evidence="1">
    <location>
        <begin position="107"/>
        <end position="120"/>
    </location>
</feature>
<dbReference type="Pfam" id="PF12706">
    <property type="entry name" value="Lactamase_B_2"/>
    <property type="match status" value="1"/>
</dbReference>
<gene>
    <name evidence="3" type="ORF">TrLO_g8160</name>
</gene>
<evidence type="ECO:0000313" key="3">
    <source>
        <dbReference type="EMBL" id="GMH50413.1"/>
    </source>
</evidence>
<evidence type="ECO:0000313" key="4">
    <source>
        <dbReference type="Proteomes" id="UP001165122"/>
    </source>
</evidence>
<dbReference type="SMART" id="SM00849">
    <property type="entry name" value="Lactamase_B"/>
    <property type="match status" value="1"/>
</dbReference>
<comment type="caution">
    <text evidence="3">The sequence shown here is derived from an EMBL/GenBank/DDBJ whole genome shotgun (WGS) entry which is preliminary data.</text>
</comment>
<proteinExistence type="predicted"/>
<dbReference type="Gene3D" id="3.60.15.10">
    <property type="entry name" value="Ribonuclease Z/Hydroxyacylglutathione hydrolase-like"/>
    <property type="match status" value="1"/>
</dbReference>
<dbReference type="OrthoDB" id="341300at2759"/>
<dbReference type="Proteomes" id="UP001165122">
    <property type="component" value="Unassembled WGS sequence"/>
</dbReference>
<accession>A0A9W7DTQ9</accession>
<dbReference type="InterPro" id="IPR001279">
    <property type="entry name" value="Metallo-B-lactamas"/>
</dbReference>
<dbReference type="EMBL" id="BRXW01000395">
    <property type="protein sequence ID" value="GMH50413.1"/>
    <property type="molecule type" value="Genomic_DNA"/>
</dbReference>
<evidence type="ECO:0000259" key="2">
    <source>
        <dbReference type="SMART" id="SM00849"/>
    </source>
</evidence>
<dbReference type="SUPFAM" id="SSF56281">
    <property type="entry name" value="Metallo-hydrolase/oxidoreductase"/>
    <property type="match status" value="1"/>
</dbReference>
<feature type="region of interest" description="Disordered" evidence="1">
    <location>
        <begin position="80"/>
        <end position="120"/>
    </location>
</feature>